<protein>
    <submittedName>
        <fullName evidence="2">Ribosomal protein S18 acetylase RimI</fullName>
    </submittedName>
</protein>
<dbReference type="Proteomes" id="UP000219048">
    <property type="component" value="Unassembled WGS sequence"/>
</dbReference>
<dbReference type="OrthoDB" id="4228396at2"/>
<evidence type="ECO:0000259" key="1">
    <source>
        <dbReference type="PROSITE" id="PS51186"/>
    </source>
</evidence>
<dbReference type="SUPFAM" id="SSF55729">
    <property type="entry name" value="Acyl-CoA N-acyltransferases (Nat)"/>
    <property type="match status" value="1"/>
</dbReference>
<reference evidence="3" key="1">
    <citation type="submission" date="2017-09" db="EMBL/GenBank/DDBJ databases">
        <authorList>
            <person name="Varghese N."/>
            <person name="Submissions S."/>
        </authorList>
    </citation>
    <scope>NUCLEOTIDE SEQUENCE [LARGE SCALE GENOMIC DNA]</scope>
    <source>
        <strain evidence="3">DSM 25885</strain>
    </source>
</reference>
<keyword evidence="3" id="KW-1185">Reference proteome</keyword>
<dbReference type="EMBL" id="OBEH01000001">
    <property type="protein sequence ID" value="SNY94781.1"/>
    <property type="molecule type" value="Genomic_DNA"/>
</dbReference>
<dbReference type="RefSeq" id="WP_097044135.1">
    <property type="nucleotide sequence ID" value="NZ_OBEH01000001.1"/>
</dbReference>
<evidence type="ECO:0000313" key="3">
    <source>
        <dbReference type="Proteomes" id="UP000219048"/>
    </source>
</evidence>
<dbReference type="GO" id="GO:0005840">
    <property type="term" value="C:ribosome"/>
    <property type="evidence" value="ECO:0007669"/>
    <property type="project" value="UniProtKB-KW"/>
</dbReference>
<keyword evidence="2" id="KW-0687">Ribonucleoprotein</keyword>
<keyword evidence="2" id="KW-0689">Ribosomal protein</keyword>
<feature type="domain" description="N-acetyltransferase" evidence="1">
    <location>
        <begin position="1"/>
        <end position="161"/>
    </location>
</feature>
<dbReference type="CDD" id="cd04301">
    <property type="entry name" value="NAT_SF"/>
    <property type="match status" value="1"/>
</dbReference>
<sequence>MKVKNLEHIDFSMLMDCFLKAFENYFVKMPTDHEYYKDRWRMANVRFDLSYGMFDGDKLVGFIINAIDERAENLIAFNTGTGVLPEYRGQRIVNSICQYAFPELQKNGITTCRLEVIKDNVRAIKAYNSIGFKITKSYKCFSGDIEFNDEASDFELKKVDEAYFDWSSLHQHIYSWDNHINTIKRGSYSYYAILVEGKLDSYFVMQPDNDYVAQLDVIDSTIHSWNRLFTAMKSILKTIKINNVDERLNQKIDFLKKVGLKNTVDQYEMELNL</sequence>
<dbReference type="PROSITE" id="PS51186">
    <property type="entry name" value="GNAT"/>
    <property type="match status" value="1"/>
</dbReference>
<dbReference type="InterPro" id="IPR000182">
    <property type="entry name" value="GNAT_dom"/>
</dbReference>
<name>A0A285MH28_9FLAO</name>
<dbReference type="AlphaFoldDB" id="A0A285MH28"/>
<evidence type="ECO:0000313" key="2">
    <source>
        <dbReference type="EMBL" id="SNY94781.1"/>
    </source>
</evidence>
<dbReference type="GO" id="GO:0016747">
    <property type="term" value="F:acyltransferase activity, transferring groups other than amino-acyl groups"/>
    <property type="evidence" value="ECO:0007669"/>
    <property type="project" value="InterPro"/>
</dbReference>
<organism evidence="2 3">
    <name type="scientific">Flagellimonas pacifica</name>
    <dbReference type="NCBI Taxonomy" id="1247520"/>
    <lineage>
        <taxon>Bacteria</taxon>
        <taxon>Pseudomonadati</taxon>
        <taxon>Bacteroidota</taxon>
        <taxon>Flavobacteriia</taxon>
        <taxon>Flavobacteriales</taxon>
        <taxon>Flavobacteriaceae</taxon>
        <taxon>Flagellimonas</taxon>
    </lineage>
</organism>
<gene>
    <name evidence="2" type="ORF">SAMN06265377_0441</name>
</gene>
<accession>A0A285MH28</accession>
<dbReference type="InterPro" id="IPR016181">
    <property type="entry name" value="Acyl_CoA_acyltransferase"/>
</dbReference>
<dbReference type="Pfam" id="PF00583">
    <property type="entry name" value="Acetyltransf_1"/>
    <property type="match status" value="1"/>
</dbReference>
<proteinExistence type="predicted"/>
<dbReference type="Gene3D" id="3.40.630.30">
    <property type="match status" value="1"/>
</dbReference>